<keyword evidence="2" id="KW-0378">Hydrolase</keyword>
<dbReference type="CDD" id="cd01650">
    <property type="entry name" value="RT_nLTR_like"/>
    <property type="match status" value="1"/>
</dbReference>
<evidence type="ECO:0000313" key="2">
    <source>
        <dbReference type="EMBL" id="NIE47680.1"/>
    </source>
</evidence>
<evidence type="ECO:0000259" key="1">
    <source>
        <dbReference type="Pfam" id="PF00078"/>
    </source>
</evidence>
<dbReference type="SUPFAM" id="SSF56672">
    <property type="entry name" value="DNA/RNA polymerases"/>
    <property type="match status" value="1"/>
</dbReference>
<dbReference type="GO" id="GO:0004519">
    <property type="term" value="F:endonuclease activity"/>
    <property type="evidence" value="ECO:0007669"/>
    <property type="project" value="UniProtKB-KW"/>
</dbReference>
<keyword evidence="2" id="KW-0695">RNA-directed DNA polymerase</keyword>
<proteinExistence type="predicted"/>
<dbReference type="InterPro" id="IPR000477">
    <property type="entry name" value="RT_dom"/>
</dbReference>
<protein>
    <submittedName>
        <fullName evidence="2">Putative endonuclease/reverse transcriptase</fullName>
    </submittedName>
</protein>
<dbReference type="EMBL" id="GIKN01005407">
    <property type="protein sequence ID" value="NIE47680.1"/>
    <property type="molecule type" value="Transcribed_RNA"/>
</dbReference>
<dbReference type="GO" id="GO:0003964">
    <property type="term" value="F:RNA-directed DNA polymerase activity"/>
    <property type="evidence" value="ECO:0007669"/>
    <property type="project" value="UniProtKB-KW"/>
</dbReference>
<reference evidence="2" key="1">
    <citation type="submission" date="2020-03" db="EMBL/GenBank/DDBJ databases">
        <title>A transcriptome and proteome of the tick Rhipicephalus microplus shaped by the genetic composition of its hosts and developmental stage.</title>
        <authorList>
            <person name="Garcia G.R."/>
            <person name="Ribeiro J.M.C."/>
            <person name="Maruyama S.R."/>
            <person name="Gardinasse L.G."/>
            <person name="Nelson K."/>
            <person name="Ferreira B.R."/>
            <person name="Andrade T.G."/>
            <person name="Santos I.K.F.M."/>
        </authorList>
    </citation>
    <scope>NUCLEOTIDE SEQUENCE</scope>
    <source>
        <strain evidence="2">NSGR</strain>
        <tissue evidence="2">Salivary glands</tissue>
    </source>
</reference>
<organism evidence="2">
    <name type="scientific">Rhipicephalus microplus</name>
    <name type="common">Cattle tick</name>
    <name type="synonym">Boophilus microplus</name>
    <dbReference type="NCBI Taxonomy" id="6941"/>
    <lineage>
        <taxon>Eukaryota</taxon>
        <taxon>Metazoa</taxon>
        <taxon>Ecdysozoa</taxon>
        <taxon>Arthropoda</taxon>
        <taxon>Chelicerata</taxon>
        <taxon>Arachnida</taxon>
        <taxon>Acari</taxon>
        <taxon>Parasitiformes</taxon>
        <taxon>Ixodida</taxon>
        <taxon>Ixodoidea</taxon>
        <taxon>Ixodidae</taxon>
        <taxon>Rhipicephalinae</taxon>
        <taxon>Rhipicephalus</taxon>
        <taxon>Boophilus</taxon>
    </lineage>
</organism>
<keyword evidence="2" id="KW-0808">Transferase</keyword>
<keyword evidence="2" id="KW-0540">Nuclease</keyword>
<keyword evidence="2" id="KW-0548">Nucleotidyltransferase</keyword>
<keyword evidence="2" id="KW-0255">Endonuclease</keyword>
<dbReference type="InterPro" id="IPR043502">
    <property type="entry name" value="DNA/RNA_pol_sf"/>
</dbReference>
<dbReference type="AlphaFoldDB" id="A0A6G5ABZ4"/>
<name>A0A6G5ABZ4_RHIMP</name>
<sequence>MSPIIVTVEGISKLIHGLKLSTSCGVDNINSKVLKNTSASSSQILCHIFQQSLSSGQLPTDWKIAKVIPIFKDGNKHTPGNYRPISLTCICCKLLEHIITSHIYSHLESNNFFLNQHGFRKALSCDTQLLEFTSDLHNGMNSNKIVDCIFLDYAKAFDRVAHCRLIAKLSALKLDSSTLSWLRNFCPIDSSLHLSITSARLLHLFHQVCPRAVY</sequence>
<feature type="domain" description="Reverse transcriptase" evidence="1">
    <location>
        <begin position="76"/>
        <end position="188"/>
    </location>
</feature>
<dbReference type="PANTHER" id="PTHR19446">
    <property type="entry name" value="REVERSE TRANSCRIPTASES"/>
    <property type="match status" value="1"/>
</dbReference>
<accession>A0A6G5ABZ4</accession>
<dbReference type="Pfam" id="PF00078">
    <property type="entry name" value="RVT_1"/>
    <property type="match status" value="1"/>
</dbReference>